<dbReference type="PANTHER" id="PTHR33559">
    <property type="entry name" value="PROTEASOME ASSEMBLY CHAPERONE 4"/>
    <property type="match status" value="1"/>
</dbReference>
<evidence type="ECO:0008006" key="4">
    <source>
        <dbReference type="Google" id="ProtNLM"/>
    </source>
</evidence>
<evidence type="ECO:0000256" key="1">
    <source>
        <dbReference type="SAM" id="Phobius"/>
    </source>
</evidence>
<comment type="caution">
    <text evidence="2">The sequence shown here is derived from an EMBL/GenBank/DDBJ whole genome shotgun (WGS) entry which is preliminary data.</text>
</comment>
<protein>
    <recommendedName>
        <fullName evidence="4">Proteasome assembly chaperone 4</fullName>
    </recommendedName>
</protein>
<sequence length="165" mass="18119">MDEGETTGTQGITLHDFSDKLGDLRVHFHVMRLFGGFFLWVGSSASLSSLAVAMCSRYDSIPVATCILGDTSDTTASSFAQRLAKKTKKQVFVSYNLPNTDGNLALLVENRIKQEMETFPEKFLYPKEFYVPFDISALGVLEAGGRQLEADSGPVRVLMAVVDPE</sequence>
<dbReference type="PANTHER" id="PTHR33559:SF1">
    <property type="entry name" value="PROTEASOME ASSEMBLY CHAPERONE 4"/>
    <property type="match status" value="1"/>
</dbReference>
<keyword evidence="1" id="KW-1133">Transmembrane helix</keyword>
<name>A0AAV7VHM1_PLEWA</name>
<evidence type="ECO:0000313" key="2">
    <source>
        <dbReference type="EMBL" id="KAJ1200797.1"/>
    </source>
</evidence>
<dbReference type="EMBL" id="JANPWB010000003">
    <property type="protein sequence ID" value="KAJ1200797.1"/>
    <property type="molecule type" value="Genomic_DNA"/>
</dbReference>
<organism evidence="2 3">
    <name type="scientific">Pleurodeles waltl</name>
    <name type="common">Iberian ribbed newt</name>
    <dbReference type="NCBI Taxonomy" id="8319"/>
    <lineage>
        <taxon>Eukaryota</taxon>
        <taxon>Metazoa</taxon>
        <taxon>Chordata</taxon>
        <taxon>Craniata</taxon>
        <taxon>Vertebrata</taxon>
        <taxon>Euteleostomi</taxon>
        <taxon>Amphibia</taxon>
        <taxon>Batrachia</taxon>
        <taxon>Caudata</taxon>
        <taxon>Salamandroidea</taxon>
        <taxon>Salamandridae</taxon>
        <taxon>Pleurodelinae</taxon>
        <taxon>Pleurodeles</taxon>
    </lineage>
</organism>
<dbReference type="Proteomes" id="UP001066276">
    <property type="component" value="Chromosome 2_1"/>
</dbReference>
<dbReference type="Pfam" id="PF16093">
    <property type="entry name" value="PAC4"/>
    <property type="match status" value="1"/>
</dbReference>
<keyword evidence="1" id="KW-0812">Transmembrane</keyword>
<evidence type="ECO:0000313" key="3">
    <source>
        <dbReference type="Proteomes" id="UP001066276"/>
    </source>
</evidence>
<proteinExistence type="predicted"/>
<keyword evidence="3" id="KW-1185">Reference proteome</keyword>
<dbReference type="InterPro" id="IPR032157">
    <property type="entry name" value="PAC4"/>
</dbReference>
<reference evidence="2" key="1">
    <citation type="journal article" date="2022" name="bioRxiv">
        <title>Sequencing and chromosome-scale assembly of the giantPleurodeles waltlgenome.</title>
        <authorList>
            <person name="Brown T."/>
            <person name="Elewa A."/>
            <person name="Iarovenko S."/>
            <person name="Subramanian E."/>
            <person name="Araus A.J."/>
            <person name="Petzold A."/>
            <person name="Susuki M."/>
            <person name="Suzuki K.-i.T."/>
            <person name="Hayashi T."/>
            <person name="Toyoda A."/>
            <person name="Oliveira C."/>
            <person name="Osipova E."/>
            <person name="Leigh N.D."/>
            <person name="Simon A."/>
            <person name="Yun M.H."/>
        </authorList>
    </citation>
    <scope>NUCLEOTIDE SEQUENCE</scope>
    <source>
        <strain evidence="2">20211129_DDA</strain>
        <tissue evidence="2">Liver</tissue>
    </source>
</reference>
<feature type="transmembrane region" description="Helical" evidence="1">
    <location>
        <begin position="33"/>
        <end position="53"/>
    </location>
</feature>
<dbReference type="GO" id="GO:0043248">
    <property type="term" value="P:proteasome assembly"/>
    <property type="evidence" value="ECO:0007669"/>
    <property type="project" value="InterPro"/>
</dbReference>
<keyword evidence="1" id="KW-0472">Membrane</keyword>
<accession>A0AAV7VHM1</accession>
<dbReference type="AlphaFoldDB" id="A0AAV7VHM1"/>
<gene>
    <name evidence="2" type="ORF">NDU88_004618</name>
</gene>